<keyword evidence="3" id="KW-1185">Reference proteome</keyword>
<organism evidence="2 3">
    <name type="scientific">Colletotrichum paranaense</name>
    <dbReference type="NCBI Taxonomy" id="1914294"/>
    <lineage>
        <taxon>Eukaryota</taxon>
        <taxon>Fungi</taxon>
        <taxon>Dikarya</taxon>
        <taxon>Ascomycota</taxon>
        <taxon>Pezizomycotina</taxon>
        <taxon>Sordariomycetes</taxon>
        <taxon>Hypocreomycetidae</taxon>
        <taxon>Glomerellales</taxon>
        <taxon>Glomerellaceae</taxon>
        <taxon>Colletotrichum</taxon>
        <taxon>Colletotrichum acutatum species complex</taxon>
    </lineage>
</organism>
<evidence type="ECO:0000313" key="3">
    <source>
        <dbReference type="Proteomes" id="UP001241169"/>
    </source>
</evidence>
<feature type="compositionally biased region" description="Polar residues" evidence="1">
    <location>
        <begin position="80"/>
        <end position="91"/>
    </location>
</feature>
<dbReference type="Proteomes" id="UP001241169">
    <property type="component" value="Unassembled WGS sequence"/>
</dbReference>
<dbReference type="EMBL" id="MOPA01000001">
    <property type="protein sequence ID" value="KAK1547410.1"/>
    <property type="molecule type" value="Genomic_DNA"/>
</dbReference>
<reference evidence="2 3" key="1">
    <citation type="submission" date="2016-10" db="EMBL/GenBank/DDBJ databases">
        <title>The genome sequence of Colletotrichum fioriniae PJ7.</title>
        <authorList>
            <person name="Baroncelli R."/>
        </authorList>
    </citation>
    <scope>NUCLEOTIDE SEQUENCE [LARGE SCALE GENOMIC DNA]</scope>
    <source>
        <strain evidence="2 3">IMI 384185</strain>
    </source>
</reference>
<dbReference type="GeneID" id="85369565"/>
<dbReference type="RefSeq" id="XP_060356523.1">
    <property type="nucleotide sequence ID" value="XM_060485666.1"/>
</dbReference>
<name>A0ABQ9T6M3_9PEZI</name>
<feature type="region of interest" description="Disordered" evidence="1">
    <location>
        <begin position="46"/>
        <end position="91"/>
    </location>
</feature>
<sequence length="224" mass="25935">MHDTRFKSRIFFLPATLPRPGVEGERERKFWPPGHTRVRSGLRVVEDSDEYDESNDENRGPCCTSDERFGSLPGRLSPNPLFTTQDSQSHQAIPAQGVPLIFLSHIRENGQSQVQEDQIRQEETVPEQTAKTKMYRVHRRVAMQDVPSTSEAINEAPERAQGVYPRQNIFPRVDELQKDRSTSSLPTPSSEHWHYSTMPGGRHLRLPLYRYPPWRLSYHSYYSC</sequence>
<evidence type="ECO:0000256" key="1">
    <source>
        <dbReference type="SAM" id="MobiDB-lite"/>
    </source>
</evidence>
<accession>A0ABQ9T6M3</accession>
<evidence type="ECO:0000313" key="2">
    <source>
        <dbReference type="EMBL" id="KAK1547410.1"/>
    </source>
</evidence>
<protein>
    <submittedName>
        <fullName evidence="2">Uncharacterized protein</fullName>
    </submittedName>
</protein>
<comment type="caution">
    <text evidence="2">The sequence shown here is derived from an EMBL/GenBank/DDBJ whole genome shotgun (WGS) entry which is preliminary data.</text>
</comment>
<gene>
    <name evidence="2" type="ORF">CPAR01_01377</name>
</gene>
<proteinExistence type="predicted"/>